<dbReference type="PANTHER" id="PTHR15954:SF4">
    <property type="entry name" value="VACUOLAR PROTEIN SORTING-ASSOCIATED PROTEIN 51 HOMOLOG"/>
    <property type="match status" value="1"/>
</dbReference>
<protein>
    <recommendedName>
        <fullName evidence="2">Vacuolar protein sorting-associated protein 51 homolog</fullName>
    </recommendedName>
</protein>
<comment type="similarity">
    <text evidence="1 2">Belongs to the VPS51 family.</text>
</comment>
<comment type="caution">
    <text evidence="4">The sequence shown here is derived from an EMBL/GenBank/DDBJ whole genome shotgun (WGS) entry which is preliminary data.</text>
</comment>
<dbReference type="GO" id="GO:0007030">
    <property type="term" value="P:Golgi organization"/>
    <property type="evidence" value="ECO:0007669"/>
    <property type="project" value="UniProtKB-UniRule"/>
</dbReference>
<dbReference type="GO" id="GO:0015031">
    <property type="term" value="P:protein transport"/>
    <property type="evidence" value="ECO:0007669"/>
    <property type="project" value="UniProtKB-UniRule"/>
</dbReference>
<dbReference type="STRING" id="177199.A0A420Y9F1"/>
<dbReference type="GO" id="GO:0042147">
    <property type="term" value="P:retrograde transport, endosome to Golgi"/>
    <property type="evidence" value="ECO:0007669"/>
    <property type="project" value="UniProtKB-UniRule"/>
</dbReference>
<name>A0A420Y9F1_9PEZI</name>
<organism evidence="4 5">
    <name type="scientific">Coniochaeta pulveracea</name>
    <dbReference type="NCBI Taxonomy" id="177199"/>
    <lineage>
        <taxon>Eukaryota</taxon>
        <taxon>Fungi</taxon>
        <taxon>Dikarya</taxon>
        <taxon>Ascomycota</taxon>
        <taxon>Pezizomycotina</taxon>
        <taxon>Sordariomycetes</taxon>
        <taxon>Sordariomycetidae</taxon>
        <taxon>Coniochaetales</taxon>
        <taxon>Coniochaetaceae</taxon>
        <taxon>Coniochaeta</taxon>
    </lineage>
</organism>
<dbReference type="PANTHER" id="PTHR15954">
    <property type="entry name" value="VACUOLAR PROTEIN SORTING-ASSOCIATED PROTEIN 51 HOMOLOG"/>
    <property type="match status" value="1"/>
</dbReference>
<keyword evidence="2" id="KW-0813">Transport</keyword>
<accession>A0A420Y9F1</accession>
<keyword evidence="2" id="KW-0333">Golgi apparatus</keyword>
<dbReference type="GO" id="GO:0000938">
    <property type="term" value="C:GARP complex"/>
    <property type="evidence" value="ECO:0007669"/>
    <property type="project" value="UniProtKB-UniRule"/>
</dbReference>
<comment type="subunit">
    <text evidence="2">Component of the Golgi-associated retrograde protein (GARP) complex.</text>
</comment>
<reference evidence="4 5" key="1">
    <citation type="submission" date="2018-08" db="EMBL/GenBank/DDBJ databases">
        <title>Draft genome of the lignicolous fungus Coniochaeta pulveracea.</title>
        <authorList>
            <person name="Borstlap C.J."/>
            <person name="De Witt R.N."/>
            <person name="Botha A."/>
            <person name="Volschenk H."/>
        </authorList>
    </citation>
    <scope>NUCLEOTIDE SEQUENCE [LARGE SCALE GENOMIC DNA]</scope>
    <source>
        <strain evidence="4 5">CAB683</strain>
    </source>
</reference>
<evidence type="ECO:0000313" key="4">
    <source>
        <dbReference type="EMBL" id="RKU44509.1"/>
    </source>
</evidence>
<dbReference type="GO" id="GO:0048193">
    <property type="term" value="P:Golgi vesicle transport"/>
    <property type="evidence" value="ECO:0007669"/>
    <property type="project" value="TreeGrafter"/>
</dbReference>
<feature type="region of interest" description="Disordered" evidence="3">
    <location>
        <begin position="1"/>
        <end position="59"/>
    </location>
</feature>
<feature type="region of interest" description="Disordered" evidence="3">
    <location>
        <begin position="80"/>
        <end position="102"/>
    </location>
</feature>
<sequence length="287" mass="31789">MSTIASPRDPSVPFRRTHSSQAIATTPTSSARPSIDVARSTASSPTRTPAAPSNPKRANRAALREYYKLQQQATPVLEITSPPSSEASHEHSEIPPSILDSPDFNSETYVQNAMKESTLPELLKLYVKVLGEMRALDAEKKALVYDNYSKLIAATETIRRMRMDMDPLNPVASTLDPAIGRVYEMARGLKESLGGQGAGNGDVDQRKRRTREVVRAVLEVPDRLRKLVAQNMVEDARREWDVPRRLLLRWKEQGIGGADVEEVLKEGDDILRAALEGSGNTKEETED</sequence>
<evidence type="ECO:0000313" key="5">
    <source>
        <dbReference type="Proteomes" id="UP000275385"/>
    </source>
</evidence>
<comment type="subcellular location">
    <subcellularLocation>
        <location evidence="2">Golgi apparatus</location>
        <location evidence="2">trans-Golgi network</location>
    </subcellularLocation>
</comment>
<dbReference type="GO" id="GO:0006869">
    <property type="term" value="P:lipid transport"/>
    <property type="evidence" value="ECO:0007669"/>
    <property type="project" value="UniProtKB-UniRule"/>
</dbReference>
<dbReference type="AlphaFoldDB" id="A0A420Y9F1"/>
<evidence type="ECO:0000256" key="3">
    <source>
        <dbReference type="SAM" id="MobiDB-lite"/>
    </source>
</evidence>
<keyword evidence="5" id="KW-1185">Reference proteome</keyword>
<dbReference type="EMBL" id="QVQW01000030">
    <property type="protein sequence ID" value="RKU44509.1"/>
    <property type="molecule type" value="Genomic_DNA"/>
</dbReference>
<dbReference type="GO" id="GO:0005829">
    <property type="term" value="C:cytosol"/>
    <property type="evidence" value="ECO:0007669"/>
    <property type="project" value="GOC"/>
</dbReference>
<dbReference type="OrthoDB" id="203678at2759"/>
<keyword evidence="2" id="KW-0653">Protein transport</keyword>
<dbReference type="GO" id="GO:1990745">
    <property type="term" value="C:EARP complex"/>
    <property type="evidence" value="ECO:0007669"/>
    <property type="project" value="TreeGrafter"/>
</dbReference>
<dbReference type="Pfam" id="PF08700">
    <property type="entry name" value="VPS51_Exo84_N"/>
    <property type="match status" value="1"/>
</dbReference>
<dbReference type="GO" id="GO:0032456">
    <property type="term" value="P:endocytic recycling"/>
    <property type="evidence" value="ECO:0007669"/>
    <property type="project" value="TreeGrafter"/>
</dbReference>
<gene>
    <name evidence="4" type="ORF">DL546_005896</name>
</gene>
<proteinExistence type="inferred from homology"/>
<dbReference type="GO" id="GO:0016020">
    <property type="term" value="C:membrane"/>
    <property type="evidence" value="ECO:0007669"/>
    <property type="project" value="TreeGrafter"/>
</dbReference>
<dbReference type="InterPro" id="IPR014812">
    <property type="entry name" value="Vps51"/>
</dbReference>
<evidence type="ECO:0000256" key="1">
    <source>
        <dbReference type="ARBA" id="ARBA00006080"/>
    </source>
</evidence>
<evidence type="ECO:0000256" key="2">
    <source>
        <dbReference type="RuleBase" id="RU368010"/>
    </source>
</evidence>
<dbReference type="Proteomes" id="UP000275385">
    <property type="component" value="Unassembled WGS sequence"/>
</dbReference>
<feature type="compositionally biased region" description="Polar residues" evidence="3">
    <location>
        <begin position="19"/>
        <end position="32"/>
    </location>
</feature>
<keyword evidence="2" id="KW-0445">Lipid transport</keyword>
<comment type="function">
    <text evidence="2">Acts as component of the GARP complex that is involved in retrograde transport from early and late endosomes to the trans-Golgi network (TGN).</text>
</comment>